<proteinExistence type="predicted"/>
<name>A0A4D6M7U0_VIGUN</name>
<dbReference type="EMBL" id="CP039350">
    <property type="protein sequence ID" value="QCD96750.1"/>
    <property type="molecule type" value="Genomic_DNA"/>
</dbReference>
<keyword evidence="2" id="KW-1185">Reference proteome</keyword>
<sequence>MASRFFCENESESNLKSLPLRFPVDSTEQSTFGGYSPTNRARFRRSMAPMASSSGIQCHSILGFLQS</sequence>
<reference evidence="1 2" key="1">
    <citation type="submission" date="2019-04" db="EMBL/GenBank/DDBJ databases">
        <title>An improved genome assembly and genetic linkage map for asparagus bean, Vigna unguiculata ssp. sesquipedialis.</title>
        <authorList>
            <person name="Xia Q."/>
            <person name="Zhang R."/>
            <person name="Dong Y."/>
        </authorList>
    </citation>
    <scope>NUCLEOTIDE SEQUENCE [LARGE SCALE GENOMIC DNA]</scope>
    <source>
        <tissue evidence="1">Leaf</tissue>
    </source>
</reference>
<dbReference type="Proteomes" id="UP000501690">
    <property type="component" value="Linkage Group LG6"/>
</dbReference>
<gene>
    <name evidence="1" type="ORF">DEO72_LG6g1459</name>
</gene>
<dbReference type="AlphaFoldDB" id="A0A4D6M7U0"/>
<protein>
    <submittedName>
        <fullName evidence="1">Uncharacterized protein</fullName>
    </submittedName>
</protein>
<evidence type="ECO:0000313" key="2">
    <source>
        <dbReference type="Proteomes" id="UP000501690"/>
    </source>
</evidence>
<organism evidence="1 2">
    <name type="scientific">Vigna unguiculata</name>
    <name type="common">Cowpea</name>
    <dbReference type="NCBI Taxonomy" id="3917"/>
    <lineage>
        <taxon>Eukaryota</taxon>
        <taxon>Viridiplantae</taxon>
        <taxon>Streptophyta</taxon>
        <taxon>Embryophyta</taxon>
        <taxon>Tracheophyta</taxon>
        <taxon>Spermatophyta</taxon>
        <taxon>Magnoliopsida</taxon>
        <taxon>eudicotyledons</taxon>
        <taxon>Gunneridae</taxon>
        <taxon>Pentapetalae</taxon>
        <taxon>rosids</taxon>
        <taxon>fabids</taxon>
        <taxon>Fabales</taxon>
        <taxon>Fabaceae</taxon>
        <taxon>Papilionoideae</taxon>
        <taxon>50 kb inversion clade</taxon>
        <taxon>NPAAA clade</taxon>
        <taxon>indigoferoid/millettioid clade</taxon>
        <taxon>Phaseoleae</taxon>
        <taxon>Vigna</taxon>
    </lineage>
</organism>
<accession>A0A4D6M7U0</accession>
<evidence type="ECO:0000313" key="1">
    <source>
        <dbReference type="EMBL" id="QCD96750.1"/>
    </source>
</evidence>